<sequence>MAFVYLDHILEVLFLERVFNVVLLTVCFIVMLRQRGSAYVSKAVVRYHASIVVIYFCASLAASTYNFLLTSWDAVYKWLPVTAELDLVACGSPTVVSVTLGYLYVHSFNGMLETSTFNHVFRVLVGSGVLFGCALIGLCVYEHLYLNYVYTQGEAYFEEVVLDLSFAEHADAFAA</sequence>
<dbReference type="EMBL" id="BDIP01005980">
    <property type="protein sequence ID" value="GIQ90270.1"/>
    <property type="molecule type" value="Genomic_DNA"/>
</dbReference>
<feature type="transmembrane region" description="Helical" evidence="1">
    <location>
        <begin position="12"/>
        <end position="32"/>
    </location>
</feature>
<comment type="caution">
    <text evidence="2">The sequence shown here is derived from an EMBL/GenBank/DDBJ whole genome shotgun (WGS) entry which is preliminary data.</text>
</comment>
<feature type="non-terminal residue" evidence="2">
    <location>
        <position position="1"/>
    </location>
</feature>
<dbReference type="AlphaFoldDB" id="A0A9K3GPU2"/>
<dbReference type="Proteomes" id="UP000265618">
    <property type="component" value="Unassembled WGS sequence"/>
</dbReference>
<feature type="transmembrane region" description="Helical" evidence="1">
    <location>
        <begin position="117"/>
        <end position="138"/>
    </location>
</feature>
<evidence type="ECO:0000256" key="1">
    <source>
        <dbReference type="SAM" id="Phobius"/>
    </source>
</evidence>
<keyword evidence="1" id="KW-1133">Transmembrane helix</keyword>
<accession>A0A9K3GPU2</accession>
<feature type="transmembrane region" description="Helical" evidence="1">
    <location>
        <begin position="44"/>
        <end position="65"/>
    </location>
</feature>
<evidence type="ECO:0000313" key="2">
    <source>
        <dbReference type="EMBL" id="GIQ90270.1"/>
    </source>
</evidence>
<protein>
    <submittedName>
        <fullName evidence="2">Uncharacterized protein</fullName>
    </submittedName>
</protein>
<reference evidence="2 3" key="1">
    <citation type="journal article" date="2018" name="PLoS ONE">
        <title>The draft genome of Kipferlia bialata reveals reductive genome evolution in fornicate parasites.</title>
        <authorList>
            <person name="Tanifuji G."/>
            <person name="Takabayashi S."/>
            <person name="Kume K."/>
            <person name="Takagi M."/>
            <person name="Nakayama T."/>
            <person name="Kamikawa R."/>
            <person name="Inagaki Y."/>
            <person name="Hashimoto T."/>
        </authorList>
    </citation>
    <scope>NUCLEOTIDE SEQUENCE [LARGE SCALE GENOMIC DNA]</scope>
    <source>
        <strain evidence="2">NY0173</strain>
    </source>
</reference>
<name>A0A9K3GPU2_9EUKA</name>
<keyword evidence="3" id="KW-1185">Reference proteome</keyword>
<keyword evidence="1" id="KW-0472">Membrane</keyword>
<feature type="transmembrane region" description="Helical" evidence="1">
    <location>
        <begin position="85"/>
        <end position="105"/>
    </location>
</feature>
<organism evidence="2 3">
    <name type="scientific">Kipferlia bialata</name>
    <dbReference type="NCBI Taxonomy" id="797122"/>
    <lineage>
        <taxon>Eukaryota</taxon>
        <taxon>Metamonada</taxon>
        <taxon>Carpediemonas-like organisms</taxon>
        <taxon>Kipferlia</taxon>
    </lineage>
</organism>
<proteinExistence type="predicted"/>
<gene>
    <name evidence="2" type="ORF">KIPB_013003</name>
</gene>
<keyword evidence="1" id="KW-0812">Transmembrane</keyword>
<evidence type="ECO:0000313" key="3">
    <source>
        <dbReference type="Proteomes" id="UP000265618"/>
    </source>
</evidence>